<feature type="region of interest" description="Disordered" evidence="1">
    <location>
        <begin position="1"/>
        <end position="27"/>
    </location>
</feature>
<dbReference type="EMBL" id="CP045895">
    <property type="protein sequence ID" value="QQP48571.1"/>
    <property type="molecule type" value="Genomic_DNA"/>
</dbReference>
<evidence type="ECO:0000313" key="2">
    <source>
        <dbReference type="EMBL" id="QQP48571.1"/>
    </source>
</evidence>
<feature type="non-terminal residue" evidence="2">
    <location>
        <position position="1"/>
    </location>
</feature>
<reference evidence="3" key="1">
    <citation type="submission" date="2021-01" db="EMBL/GenBank/DDBJ databases">
        <title>Caligus Genome Assembly.</title>
        <authorList>
            <person name="Gallardo-Escarate C."/>
        </authorList>
    </citation>
    <scope>NUCLEOTIDE SEQUENCE [LARGE SCALE GENOMIC DNA]</scope>
</reference>
<protein>
    <submittedName>
        <fullName evidence="2">Uncharacterized protein</fullName>
    </submittedName>
</protein>
<dbReference type="AlphaFoldDB" id="A0A7T8HEZ7"/>
<evidence type="ECO:0000256" key="1">
    <source>
        <dbReference type="SAM" id="MobiDB-lite"/>
    </source>
</evidence>
<dbReference type="Proteomes" id="UP000595437">
    <property type="component" value="Chromosome 6"/>
</dbReference>
<organism evidence="2 3">
    <name type="scientific">Caligus rogercresseyi</name>
    <name type="common">Sea louse</name>
    <dbReference type="NCBI Taxonomy" id="217165"/>
    <lineage>
        <taxon>Eukaryota</taxon>
        <taxon>Metazoa</taxon>
        <taxon>Ecdysozoa</taxon>
        <taxon>Arthropoda</taxon>
        <taxon>Crustacea</taxon>
        <taxon>Multicrustacea</taxon>
        <taxon>Hexanauplia</taxon>
        <taxon>Copepoda</taxon>
        <taxon>Siphonostomatoida</taxon>
        <taxon>Caligidae</taxon>
        <taxon>Caligus</taxon>
    </lineage>
</organism>
<keyword evidence="3" id="KW-1185">Reference proteome</keyword>
<proteinExistence type="predicted"/>
<evidence type="ECO:0000313" key="3">
    <source>
        <dbReference type="Proteomes" id="UP000595437"/>
    </source>
</evidence>
<name>A0A7T8HEZ7_CALRO</name>
<accession>A0A7T8HEZ7</accession>
<sequence>ASLGRKPTGARFRPPCEITAREGDDSDGVHLQAEAGIDHDCTTCRDPADGNTMKVPEDDWQALSQPEKRTRSG</sequence>
<gene>
    <name evidence="2" type="ORF">FKW44_008933</name>
</gene>
<feature type="region of interest" description="Disordered" evidence="1">
    <location>
        <begin position="40"/>
        <end position="73"/>
    </location>
</feature>